<sequence>DSLDKLRHKWRSEGDRWPEIVHNMQNRIGITSGQMVTGNMGSAMRMNYTMMGDTVNLAARLESSAKQYGVYIQVAEETYKVCKEKFIWRNLDYVVVMGKTEPAQVFELIAEAENMPNGYDEILNAFHEALGLYKKQEWKKAIDAFKTSDKLEDMFPGRKTNPSRIYIPRCEFYMENPPGDDWDGSWTLTSK</sequence>
<name>A0A382JL77_9ZZZZ</name>
<dbReference type="CDD" id="cd07302">
    <property type="entry name" value="CHD"/>
    <property type="match status" value="1"/>
</dbReference>
<dbReference type="SUPFAM" id="SSF55073">
    <property type="entry name" value="Nucleotide cyclase"/>
    <property type="match status" value="1"/>
</dbReference>
<gene>
    <name evidence="2" type="ORF">METZ01_LOCUS264787</name>
</gene>
<reference evidence="2" key="1">
    <citation type="submission" date="2018-05" db="EMBL/GenBank/DDBJ databases">
        <authorList>
            <person name="Lanie J.A."/>
            <person name="Ng W.-L."/>
            <person name="Kazmierczak K.M."/>
            <person name="Andrzejewski T.M."/>
            <person name="Davidsen T.M."/>
            <person name="Wayne K.J."/>
            <person name="Tettelin H."/>
            <person name="Glass J.I."/>
            <person name="Rusch D."/>
            <person name="Podicherti R."/>
            <person name="Tsui H.-C.T."/>
            <person name="Winkler M.E."/>
        </authorList>
    </citation>
    <scope>NUCLEOTIDE SEQUENCE</scope>
</reference>
<accession>A0A382JL77</accession>
<organism evidence="2">
    <name type="scientific">marine metagenome</name>
    <dbReference type="NCBI Taxonomy" id="408172"/>
    <lineage>
        <taxon>unclassified sequences</taxon>
        <taxon>metagenomes</taxon>
        <taxon>ecological metagenomes</taxon>
    </lineage>
</organism>
<dbReference type="GO" id="GO:0009190">
    <property type="term" value="P:cyclic nucleotide biosynthetic process"/>
    <property type="evidence" value="ECO:0007669"/>
    <property type="project" value="InterPro"/>
</dbReference>
<dbReference type="AlphaFoldDB" id="A0A382JL77"/>
<dbReference type="PANTHER" id="PTHR47455:SF1">
    <property type="entry name" value="GUANYLATE CYCLASE DOMAIN-CONTAINING PROTEIN"/>
    <property type="match status" value="1"/>
</dbReference>
<proteinExistence type="predicted"/>
<feature type="domain" description="Guanylate cyclase" evidence="1">
    <location>
        <begin position="1"/>
        <end position="62"/>
    </location>
</feature>
<dbReference type="GO" id="GO:0035556">
    <property type="term" value="P:intracellular signal transduction"/>
    <property type="evidence" value="ECO:0007669"/>
    <property type="project" value="InterPro"/>
</dbReference>
<feature type="non-terminal residue" evidence="2">
    <location>
        <position position="1"/>
    </location>
</feature>
<dbReference type="PROSITE" id="PS50125">
    <property type="entry name" value="GUANYLATE_CYCLASE_2"/>
    <property type="match status" value="1"/>
</dbReference>
<dbReference type="EMBL" id="UINC01074586">
    <property type="protein sequence ID" value="SVC11933.1"/>
    <property type="molecule type" value="Genomic_DNA"/>
</dbReference>
<protein>
    <recommendedName>
        <fullName evidence="1">Guanylate cyclase domain-containing protein</fullName>
    </recommendedName>
</protein>
<dbReference type="InterPro" id="IPR029787">
    <property type="entry name" value="Nucleotide_cyclase"/>
</dbReference>
<dbReference type="InterPro" id="IPR001054">
    <property type="entry name" value="A/G_cyclase"/>
</dbReference>
<dbReference type="Gene3D" id="3.30.70.1230">
    <property type="entry name" value="Nucleotide cyclase"/>
    <property type="match status" value="1"/>
</dbReference>
<evidence type="ECO:0000259" key="1">
    <source>
        <dbReference type="PROSITE" id="PS50125"/>
    </source>
</evidence>
<dbReference type="PANTHER" id="PTHR47455">
    <property type="entry name" value="ADENYLYL CYCLASE BETA"/>
    <property type="match status" value="1"/>
</dbReference>
<evidence type="ECO:0000313" key="2">
    <source>
        <dbReference type="EMBL" id="SVC11933.1"/>
    </source>
</evidence>
<dbReference type="Pfam" id="PF00211">
    <property type="entry name" value="Guanylate_cyc"/>
    <property type="match status" value="1"/>
</dbReference>